<accession>A0A5B7SSA2</accession>
<keyword evidence="6 15" id="KW-0812">Transmembrane</keyword>
<name>A0A5B7SSA2_9FLAO</name>
<gene>
    <name evidence="18" type="ORF">FGM00_16670</name>
</gene>
<evidence type="ECO:0000256" key="6">
    <source>
        <dbReference type="ARBA" id="ARBA00022692"/>
    </source>
</evidence>
<keyword evidence="14" id="KW-0449">Lipoprotein</keyword>
<dbReference type="GO" id="GO:0046930">
    <property type="term" value="C:pore complex"/>
    <property type="evidence" value="ECO:0007669"/>
    <property type="project" value="UniProtKB-KW"/>
</dbReference>
<keyword evidence="19" id="KW-1185">Reference proteome</keyword>
<dbReference type="Pfam" id="PF02563">
    <property type="entry name" value="Poly_export"/>
    <property type="match status" value="1"/>
</dbReference>
<comment type="similarity">
    <text evidence="2">Belongs to the BexD/CtrA/VexA family.</text>
</comment>
<keyword evidence="12" id="KW-0564">Palmitate</keyword>
<keyword evidence="3" id="KW-0813">Transport</keyword>
<evidence type="ECO:0000256" key="2">
    <source>
        <dbReference type="ARBA" id="ARBA00009450"/>
    </source>
</evidence>
<keyword evidence="5" id="KW-0762">Sugar transport</keyword>
<keyword evidence="7" id="KW-0732">Signal</keyword>
<dbReference type="Gene3D" id="3.30.1950.10">
    <property type="entry name" value="wza like domain"/>
    <property type="match status" value="1"/>
</dbReference>
<evidence type="ECO:0000256" key="3">
    <source>
        <dbReference type="ARBA" id="ARBA00022448"/>
    </source>
</evidence>
<evidence type="ECO:0000313" key="19">
    <source>
        <dbReference type="Proteomes" id="UP000310017"/>
    </source>
</evidence>
<dbReference type="EMBL" id="CP040710">
    <property type="protein sequence ID" value="QCX01665.1"/>
    <property type="molecule type" value="Genomic_DNA"/>
</dbReference>
<dbReference type="InterPro" id="IPR054765">
    <property type="entry name" value="SLBB_dom"/>
</dbReference>
<evidence type="ECO:0000256" key="12">
    <source>
        <dbReference type="ARBA" id="ARBA00023139"/>
    </source>
</evidence>
<reference evidence="18 19" key="1">
    <citation type="submission" date="2019-05" db="EMBL/GenBank/DDBJ databases">
        <title>Genome sequencing of F202Z8.</title>
        <authorList>
            <person name="Kwon Y.M."/>
        </authorList>
    </citation>
    <scope>NUCLEOTIDE SEQUENCE [LARGE SCALE GENOMIC DNA]</scope>
    <source>
        <strain evidence="18 19">F202Z8</strain>
    </source>
</reference>
<dbReference type="AlphaFoldDB" id="A0A5B7SSA2"/>
<evidence type="ECO:0000256" key="7">
    <source>
        <dbReference type="ARBA" id="ARBA00022729"/>
    </source>
</evidence>
<evidence type="ECO:0000256" key="5">
    <source>
        <dbReference type="ARBA" id="ARBA00022597"/>
    </source>
</evidence>
<dbReference type="PANTHER" id="PTHR33619">
    <property type="entry name" value="POLYSACCHARIDE EXPORT PROTEIN GFCE-RELATED"/>
    <property type="match status" value="1"/>
</dbReference>
<dbReference type="InterPro" id="IPR003715">
    <property type="entry name" value="Poly_export_N"/>
</dbReference>
<keyword evidence="8" id="KW-0625">Polysaccharide transport</keyword>
<dbReference type="InterPro" id="IPR049712">
    <property type="entry name" value="Poly_export"/>
</dbReference>
<dbReference type="Gene3D" id="3.10.560.10">
    <property type="entry name" value="Outer membrane lipoprotein wza domain like"/>
    <property type="match status" value="1"/>
</dbReference>
<keyword evidence="15" id="KW-1133">Transmembrane helix</keyword>
<dbReference type="GO" id="GO:0015288">
    <property type="term" value="F:porin activity"/>
    <property type="evidence" value="ECO:0007669"/>
    <property type="project" value="UniProtKB-KW"/>
</dbReference>
<dbReference type="GO" id="GO:0006811">
    <property type="term" value="P:monoatomic ion transport"/>
    <property type="evidence" value="ECO:0007669"/>
    <property type="project" value="UniProtKB-KW"/>
</dbReference>
<feature type="transmembrane region" description="Helical" evidence="15">
    <location>
        <begin position="252"/>
        <end position="271"/>
    </location>
</feature>
<feature type="transmembrane region" description="Helical" evidence="15">
    <location>
        <begin position="21"/>
        <end position="39"/>
    </location>
</feature>
<evidence type="ECO:0000256" key="14">
    <source>
        <dbReference type="ARBA" id="ARBA00023288"/>
    </source>
</evidence>
<dbReference type="PANTHER" id="PTHR33619:SF3">
    <property type="entry name" value="POLYSACCHARIDE EXPORT PROTEIN GFCE-RELATED"/>
    <property type="match status" value="1"/>
</dbReference>
<evidence type="ECO:0000256" key="8">
    <source>
        <dbReference type="ARBA" id="ARBA00023047"/>
    </source>
</evidence>
<evidence type="ECO:0000256" key="1">
    <source>
        <dbReference type="ARBA" id="ARBA00004571"/>
    </source>
</evidence>
<keyword evidence="10" id="KW-0626">Porin</keyword>
<evidence type="ECO:0000259" key="16">
    <source>
        <dbReference type="Pfam" id="PF02563"/>
    </source>
</evidence>
<protein>
    <submittedName>
        <fullName evidence="18">Polysaccharide export protein</fullName>
    </submittedName>
</protein>
<evidence type="ECO:0000256" key="11">
    <source>
        <dbReference type="ARBA" id="ARBA00023136"/>
    </source>
</evidence>
<dbReference type="Proteomes" id="UP000310017">
    <property type="component" value="Chromosome"/>
</dbReference>
<sequence length="274" mass="30330">MKNNPTLKIYGKSKNFKVCQFLGIVGKVFPVLLMLMLSSCYTTKGVNYLQNMDAETTIPLQMTKYAVQPNDILNIQVQSRDPEQAVFFNTTTQENRNLQANPASFFLTGYTVNSEGMINLAIVGALKVSDLTVEEIKDLVQREIDKYLLNAVVSVKLTSFKVSVLGDVKNPGTNYIYNAQVTVFEALSAAGDMNLSAKRKDVKLIRQEGDVSRVVNLDLTGPDIINSPYYFLHPNDVIYVETSKPNLANNNLGILTLVLSAISTTVLILNFTSN</sequence>
<proteinExistence type="inferred from homology"/>
<evidence type="ECO:0000259" key="17">
    <source>
        <dbReference type="Pfam" id="PF22461"/>
    </source>
</evidence>
<keyword evidence="9" id="KW-0406">Ion transport</keyword>
<dbReference type="OrthoDB" id="1445882at2"/>
<feature type="domain" description="Polysaccharide export protein N-terminal" evidence="16">
    <location>
        <begin position="63"/>
        <end position="157"/>
    </location>
</feature>
<organism evidence="18 19">
    <name type="scientific">Aggregatimonas sangjinii</name>
    <dbReference type="NCBI Taxonomy" id="2583587"/>
    <lineage>
        <taxon>Bacteria</taxon>
        <taxon>Pseudomonadati</taxon>
        <taxon>Bacteroidota</taxon>
        <taxon>Flavobacteriia</taxon>
        <taxon>Flavobacteriales</taxon>
        <taxon>Flavobacteriaceae</taxon>
        <taxon>Aggregatimonas</taxon>
    </lineage>
</organism>
<evidence type="ECO:0000256" key="4">
    <source>
        <dbReference type="ARBA" id="ARBA00022452"/>
    </source>
</evidence>
<dbReference type="KEGG" id="asag:FGM00_16670"/>
<keyword evidence="4" id="KW-1134">Transmembrane beta strand</keyword>
<evidence type="ECO:0000256" key="15">
    <source>
        <dbReference type="SAM" id="Phobius"/>
    </source>
</evidence>
<keyword evidence="11 15" id="KW-0472">Membrane</keyword>
<dbReference type="GO" id="GO:0015159">
    <property type="term" value="F:polysaccharide transmembrane transporter activity"/>
    <property type="evidence" value="ECO:0007669"/>
    <property type="project" value="InterPro"/>
</dbReference>
<dbReference type="Pfam" id="PF22461">
    <property type="entry name" value="SLBB_2"/>
    <property type="match status" value="1"/>
</dbReference>
<evidence type="ECO:0000256" key="9">
    <source>
        <dbReference type="ARBA" id="ARBA00023065"/>
    </source>
</evidence>
<feature type="domain" description="SLBB" evidence="17">
    <location>
        <begin position="161"/>
        <end position="240"/>
    </location>
</feature>
<dbReference type="GO" id="GO:0009279">
    <property type="term" value="C:cell outer membrane"/>
    <property type="evidence" value="ECO:0007669"/>
    <property type="project" value="UniProtKB-SubCell"/>
</dbReference>
<evidence type="ECO:0000256" key="10">
    <source>
        <dbReference type="ARBA" id="ARBA00023114"/>
    </source>
</evidence>
<comment type="subcellular location">
    <subcellularLocation>
        <location evidence="1">Cell outer membrane</location>
        <topology evidence="1">Multi-pass membrane protein</topology>
    </subcellularLocation>
</comment>
<keyword evidence="13" id="KW-0998">Cell outer membrane</keyword>
<evidence type="ECO:0000313" key="18">
    <source>
        <dbReference type="EMBL" id="QCX01665.1"/>
    </source>
</evidence>
<evidence type="ECO:0000256" key="13">
    <source>
        <dbReference type="ARBA" id="ARBA00023237"/>
    </source>
</evidence>